<dbReference type="PANTHER" id="PTHR36427:SF3">
    <property type="entry name" value="LARGE RIBOSOMAL SUBUNIT PROTEIN UL1M"/>
    <property type="match status" value="1"/>
</dbReference>
<dbReference type="PANTHER" id="PTHR36427">
    <property type="entry name" value="54S RIBOSOMAL PROTEIN L1, MITOCHONDRIAL"/>
    <property type="match status" value="1"/>
</dbReference>
<proteinExistence type="inferred from homology"/>
<organism evidence="4 5">
    <name type="scientific">[Candida] anglica</name>
    <dbReference type="NCBI Taxonomy" id="148631"/>
    <lineage>
        <taxon>Eukaryota</taxon>
        <taxon>Fungi</taxon>
        <taxon>Dikarya</taxon>
        <taxon>Ascomycota</taxon>
        <taxon>Saccharomycotina</taxon>
        <taxon>Pichiomycetes</taxon>
        <taxon>Debaryomycetaceae</taxon>
        <taxon>Kurtzmaniella</taxon>
    </lineage>
</organism>
<dbReference type="PIRSF" id="PIRSF002155">
    <property type="entry name" value="Ribosomal_L1"/>
    <property type="match status" value="1"/>
</dbReference>
<sequence>MFSLNRVTVASPKLVRCISSTPALSAKADKILDAKKKAKKLTKLRRQHQQSPENHPLYMDVPKALRYLRAASVGQPSSTATISILMTLVPQRGSKPISGSIFFPNPLKSTKILVLTAKEETQAAALEAGATDVGGPELLEQIKDGKITLDHDQAFATPDMVSHLGKYARLLGSKGLMPMAKKGTVADDVVTLVKNNLGSLPFKQRENHVAVPVARCDFSDKEVLENLKAASEAIYGSQPPGTHKPNLLGQTVLNSTAGPGIVIDFRP</sequence>
<dbReference type="InterPro" id="IPR002143">
    <property type="entry name" value="Ribosomal_uL1"/>
</dbReference>
<dbReference type="EMBL" id="OZ004257">
    <property type="protein sequence ID" value="CAK7907170.1"/>
    <property type="molecule type" value="Genomic_DNA"/>
</dbReference>
<keyword evidence="5" id="KW-1185">Reference proteome</keyword>
<dbReference type="InterPro" id="IPR028364">
    <property type="entry name" value="Ribosomal_uL1/biogenesis"/>
</dbReference>
<dbReference type="Gene3D" id="3.30.190.20">
    <property type="match status" value="1"/>
</dbReference>
<dbReference type="GO" id="GO:0005840">
    <property type="term" value="C:ribosome"/>
    <property type="evidence" value="ECO:0007669"/>
    <property type="project" value="UniProtKB-KW"/>
</dbReference>
<dbReference type="InterPro" id="IPR016095">
    <property type="entry name" value="Ribosomal_uL1_3-a/b-sand"/>
</dbReference>
<dbReference type="SUPFAM" id="SSF56808">
    <property type="entry name" value="Ribosomal protein L1"/>
    <property type="match status" value="1"/>
</dbReference>
<dbReference type="Pfam" id="PF00687">
    <property type="entry name" value="Ribosomal_L1"/>
    <property type="match status" value="1"/>
</dbReference>
<evidence type="ECO:0000313" key="4">
    <source>
        <dbReference type="EMBL" id="CAK7907170.1"/>
    </source>
</evidence>
<reference evidence="4 5" key="1">
    <citation type="submission" date="2024-01" db="EMBL/GenBank/DDBJ databases">
        <authorList>
            <consortium name="Genoscope - CEA"/>
            <person name="William W."/>
        </authorList>
    </citation>
    <scope>NUCLEOTIDE SEQUENCE [LARGE SCALE GENOMIC DNA]</scope>
    <source>
        <strain evidence="4 5">29B2s-10</strain>
    </source>
</reference>
<accession>A0ABP0EC98</accession>
<dbReference type="Proteomes" id="UP001497600">
    <property type="component" value="Chromosome E"/>
</dbReference>
<evidence type="ECO:0000256" key="1">
    <source>
        <dbReference type="ARBA" id="ARBA00010531"/>
    </source>
</evidence>
<name>A0ABP0EC98_9ASCO</name>
<evidence type="ECO:0000256" key="3">
    <source>
        <dbReference type="ARBA" id="ARBA00023274"/>
    </source>
</evidence>
<gene>
    <name evidence="4" type="primary">MRPL1</name>
    <name evidence="4" type="ORF">CAAN4_E04236</name>
</gene>
<keyword evidence="2 4" id="KW-0689">Ribosomal protein</keyword>
<keyword evidence="3" id="KW-0687">Ribonucleoprotein</keyword>
<comment type="similarity">
    <text evidence="1">Belongs to the universal ribosomal protein uL1 family.</text>
</comment>
<dbReference type="InterPro" id="IPR023674">
    <property type="entry name" value="Ribosomal_uL1-like"/>
</dbReference>
<dbReference type="Gene3D" id="3.40.50.790">
    <property type="match status" value="1"/>
</dbReference>
<evidence type="ECO:0000256" key="2">
    <source>
        <dbReference type="ARBA" id="ARBA00022980"/>
    </source>
</evidence>
<protein>
    <submittedName>
        <fullName evidence="4">54S ribosomal protein L1, mitochondrial</fullName>
    </submittedName>
</protein>
<evidence type="ECO:0000313" key="5">
    <source>
        <dbReference type="Proteomes" id="UP001497600"/>
    </source>
</evidence>